<gene>
    <name evidence="2" type="ORF">COK05_23535</name>
</gene>
<evidence type="ECO:0000313" key="2">
    <source>
        <dbReference type="EMBL" id="PFQ43026.1"/>
    </source>
</evidence>
<name>A0A2B2LKJ3_BACCE</name>
<keyword evidence="2" id="KW-0813">Transport</keyword>
<keyword evidence="1" id="KW-1133">Transmembrane helix</keyword>
<sequence length="50" mass="6063">MKFFTFHIILYLESFTLFLSIIPYFLTNDKFSVQFVSQKQYSIPLTFRTT</sequence>
<accession>A0A2B2LKJ3</accession>
<protein>
    <submittedName>
        <fullName evidence="2">PTS glucose transporter subunit IIA</fullName>
    </submittedName>
</protein>
<dbReference type="Proteomes" id="UP000224386">
    <property type="component" value="Unassembled WGS sequence"/>
</dbReference>
<feature type="transmembrane region" description="Helical" evidence="1">
    <location>
        <begin position="6"/>
        <end position="26"/>
    </location>
</feature>
<keyword evidence="1" id="KW-0472">Membrane</keyword>
<organism evidence="2 3">
    <name type="scientific">Bacillus cereus</name>
    <dbReference type="NCBI Taxonomy" id="1396"/>
    <lineage>
        <taxon>Bacteria</taxon>
        <taxon>Bacillati</taxon>
        <taxon>Bacillota</taxon>
        <taxon>Bacilli</taxon>
        <taxon>Bacillales</taxon>
        <taxon>Bacillaceae</taxon>
        <taxon>Bacillus</taxon>
        <taxon>Bacillus cereus group</taxon>
    </lineage>
</organism>
<dbReference type="AlphaFoldDB" id="A0A2B2LKJ3"/>
<evidence type="ECO:0000313" key="3">
    <source>
        <dbReference type="Proteomes" id="UP000224386"/>
    </source>
</evidence>
<dbReference type="EMBL" id="NVAP01000048">
    <property type="protein sequence ID" value="PFQ43026.1"/>
    <property type="molecule type" value="Genomic_DNA"/>
</dbReference>
<evidence type="ECO:0000256" key="1">
    <source>
        <dbReference type="SAM" id="Phobius"/>
    </source>
</evidence>
<keyword evidence="1" id="KW-0812">Transmembrane</keyword>
<comment type="caution">
    <text evidence="2">The sequence shown here is derived from an EMBL/GenBank/DDBJ whole genome shotgun (WGS) entry which is preliminary data.</text>
</comment>
<proteinExistence type="predicted"/>
<keyword evidence="2" id="KW-0762">Sugar transport</keyword>
<reference evidence="2 3" key="1">
    <citation type="submission" date="2017-09" db="EMBL/GenBank/DDBJ databases">
        <title>Large-scale bioinformatics analysis of Bacillus genomes uncovers conserved roles of natural products in bacterial physiology.</title>
        <authorList>
            <consortium name="Agbiome Team Llc"/>
            <person name="Bleich R.M."/>
            <person name="Grubbs K.J."/>
            <person name="Santa Maria K.C."/>
            <person name="Allen S.E."/>
            <person name="Farag S."/>
            <person name="Shank E.A."/>
            <person name="Bowers A."/>
        </authorList>
    </citation>
    <scope>NUCLEOTIDE SEQUENCE [LARGE SCALE GENOMIC DNA]</scope>
    <source>
        <strain evidence="2 3">AFS070861</strain>
    </source>
</reference>